<dbReference type="AlphaFoldDB" id="A0A5C5GAX0"/>
<keyword evidence="3" id="KW-1185">Reference proteome</keyword>
<dbReference type="RefSeq" id="WP_140195883.1">
    <property type="nucleotide sequence ID" value="NZ_CP065915.1"/>
</dbReference>
<evidence type="ECO:0000259" key="1">
    <source>
        <dbReference type="Pfam" id="PF13403"/>
    </source>
</evidence>
<reference evidence="2 3" key="1">
    <citation type="submission" date="2019-06" db="EMBL/GenBank/DDBJ databases">
        <title>Genome of new Rhodobacteraceae sp. SM1903.</title>
        <authorList>
            <person name="Ren X."/>
        </authorList>
    </citation>
    <scope>NUCLEOTIDE SEQUENCE [LARGE SCALE GENOMIC DNA]</scope>
    <source>
        <strain evidence="2 3">SM1903</strain>
    </source>
</reference>
<dbReference type="OrthoDB" id="6305173at2"/>
<dbReference type="Proteomes" id="UP000314011">
    <property type="component" value="Unassembled WGS sequence"/>
</dbReference>
<comment type="caution">
    <text evidence="2">The sequence shown here is derived from an EMBL/GenBank/DDBJ whole genome shotgun (WGS) entry which is preliminary data.</text>
</comment>
<organism evidence="2 3">
    <name type="scientific">Pelagovum pacificum</name>
    <dbReference type="NCBI Taxonomy" id="2588711"/>
    <lineage>
        <taxon>Bacteria</taxon>
        <taxon>Pseudomonadati</taxon>
        <taxon>Pseudomonadota</taxon>
        <taxon>Alphaproteobacteria</taxon>
        <taxon>Rhodobacterales</taxon>
        <taxon>Paracoccaceae</taxon>
        <taxon>Pelagovum</taxon>
    </lineage>
</organism>
<feature type="domain" description="Hedgehog/Intein (Hint)" evidence="1">
    <location>
        <begin position="185"/>
        <end position="322"/>
    </location>
</feature>
<dbReference type="InterPro" id="IPR006141">
    <property type="entry name" value="Intein_N"/>
</dbReference>
<name>A0A5C5GAX0_9RHOB</name>
<dbReference type="Pfam" id="PF13403">
    <property type="entry name" value="Hint_2"/>
    <property type="match status" value="1"/>
</dbReference>
<evidence type="ECO:0000313" key="3">
    <source>
        <dbReference type="Proteomes" id="UP000314011"/>
    </source>
</evidence>
<dbReference type="InterPro" id="IPR028992">
    <property type="entry name" value="Hedgehog/Intein_dom"/>
</dbReference>
<dbReference type="GO" id="GO:0016539">
    <property type="term" value="P:intein-mediated protein splicing"/>
    <property type="evidence" value="ECO:0007669"/>
    <property type="project" value="InterPro"/>
</dbReference>
<proteinExistence type="predicted"/>
<gene>
    <name evidence="2" type="ORF">FHY64_14040</name>
</gene>
<dbReference type="SUPFAM" id="SSF51294">
    <property type="entry name" value="Hedgehog/intein (Hint) domain"/>
    <property type="match status" value="1"/>
</dbReference>
<dbReference type="InterPro" id="IPR036844">
    <property type="entry name" value="Hint_dom_sf"/>
</dbReference>
<sequence>MPDTTILLNGFSVLDRFAVNTRSNGGYLDKGVMEVSNGRLAFGEDAIVTIDVQNADANLEVSGSSGITGIKVYASAEDYRAGVVQYSYGPMNPGQSANVQSDVSGLGDTYMRFNANVLVSSDAGAPRLDQLLVSSTDLRPATTGDTVTFDRYTDVDFNENGEIDDGTTEVANGIFASENNELAAICFARGTMIVTPTGERAIEDLSPGDLVMTLDEGPQPLRWVGAQEMPGTGMNAPIRIREGHLGTARDLHVSPNHRLMIEGHVAEMLFGETEVLVAAKHLVNGTTVQREPRAWVSYHHVMFDRHQVIFANGCRAESLFPGEQAFSSLTPDARAEVERLTEDRPKATLSRYALSGYEAVALGH</sequence>
<accession>A0A5C5GAX0</accession>
<dbReference type="EMBL" id="VFFF01000002">
    <property type="protein sequence ID" value="TNY31150.1"/>
    <property type="molecule type" value="Genomic_DNA"/>
</dbReference>
<dbReference type="PROSITE" id="PS50817">
    <property type="entry name" value="INTEIN_N_TER"/>
    <property type="match status" value="1"/>
</dbReference>
<evidence type="ECO:0000313" key="2">
    <source>
        <dbReference type="EMBL" id="TNY31150.1"/>
    </source>
</evidence>
<protein>
    <submittedName>
        <fullName evidence="2">Hint domain-containing protein</fullName>
    </submittedName>
</protein>
<dbReference type="Gene3D" id="2.170.16.10">
    <property type="entry name" value="Hedgehog/Intein (Hint) domain"/>
    <property type="match status" value="1"/>
</dbReference>